<dbReference type="STRING" id="1797593.A3A65_01355"/>
<feature type="transmembrane region" description="Helical" evidence="1">
    <location>
        <begin position="88"/>
        <end position="105"/>
    </location>
</feature>
<feature type="transmembrane region" description="Helical" evidence="1">
    <location>
        <begin position="21"/>
        <end position="43"/>
    </location>
</feature>
<organism evidence="2 3">
    <name type="scientific">Candidatus Chisholmbacteria bacterium RIFCSPLOWO2_01_FULL_49_14</name>
    <dbReference type="NCBI Taxonomy" id="1797593"/>
    <lineage>
        <taxon>Bacteria</taxon>
        <taxon>Candidatus Chisholmiibacteriota</taxon>
    </lineage>
</organism>
<gene>
    <name evidence="2" type="ORF">A3A65_01355</name>
</gene>
<keyword evidence="1" id="KW-0472">Membrane</keyword>
<comment type="caution">
    <text evidence="2">The sequence shown here is derived from an EMBL/GenBank/DDBJ whole genome shotgun (WGS) entry which is preliminary data.</text>
</comment>
<proteinExistence type="predicted"/>
<evidence type="ECO:0000313" key="3">
    <source>
        <dbReference type="Proteomes" id="UP000176723"/>
    </source>
</evidence>
<keyword evidence="1" id="KW-1133">Transmembrane helix</keyword>
<keyword evidence="1" id="KW-0812">Transmembrane</keyword>
<evidence type="ECO:0000313" key="2">
    <source>
        <dbReference type="EMBL" id="OGY20803.1"/>
    </source>
</evidence>
<sequence length="320" mass="37183">MKKDNSTEINQKGYKTLFLQIFQLKNFLIFVGSGALLFIPIFAENDKWLRVQPFFIAWLMLVGIWFLLILSIYRGELENRIISFVGDVIRRIIPILLVLLALYFILLPFELRKSLGIIVLTFAVSLLWRRSKTLSVVSDSLVEKKRIKTLIKKKGKVIGLTGWMATETNNEQGTNYREINLEGKPLETLEFRVKPSTVFWRAGFKFTDPNGTILPLRTTNSLLFHIGASESRSKFGVTAYRNSDWDPSLNKTLDYDNTSFISIRFEVNQKNFIKCFINNKLEYKPKERVDPRILEKVFLAAWGDGNPYRVEFDNIQFTTR</sequence>
<dbReference type="Proteomes" id="UP000176723">
    <property type="component" value="Unassembled WGS sequence"/>
</dbReference>
<evidence type="ECO:0000256" key="1">
    <source>
        <dbReference type="SAM" id="Phobius"/>
    </source>
</evidence>
<feature type="transmembrane region" description="Helical" evidence="1">
    <location>
        <begin position="55"/>
        <end position="76"/>
    </location>
</feature>
<accession>A0A1G1VZI6</accession>
<dbReference type="EMBL" id="MHCL01000023">
    <property type="protein sequence ID" value="OGY20803.1"/>
    <property type="molecule type" value="Genomic_DNA"/>
</dbReference>
<reference evidence="2 3" key="1">
    <citation type="journal article" date="2016" name="Nat. Commun.">
        <title>Thousands of microbial genomes shed light on interconnected biogeochemical processes in an aquifer system.</title>
        <authorList>
            <person name="Anantharaman K."/>
            <person name="Brown C.T."/>
            <person name="Hug L.A."/>
            <person name="Sharon I."/>
            <person name="Castelle C.J."/>
            <person name="Probst A.J."/>
            <person name="Thomas B.C."/>
            <person name="Singh A."/>
            <person name="Wilkins M.J."/>
            <person name="Karaoz U."/>
            <person name="Brodie E.L."/>
            <person name="Williams K.H."/>
            <person name="Hubbard S.S."/>
            <person name="Banfield J.F."/>
        </authorList>
    </citation>
    <scope>NUCLEOTIDE SEQUENCE [LARGE SCALE GENOMIC DNA]</scope>
</reference>
<protein>
    <submittedName>
        <fullName evidence="2">Uncharacterized protein</fullName>
    </submittedName>
</protein>
<name>A0A1G1VZI6_9BACT</name>
<dbReference type="AlphaFoldDB" id="A0A1G1VZI6"/>